<dbReference type="PROSITE" id="PS50887">
    <property type="entry name" value="GGDEF"/>
    <property type="match status" value="1"/>
</dbReference>
<reference evidence="3" key="1">
    <citation type="submission" date="2022-05" db="EMBL/GenBank/DDBJ databases">
        <authorList>
            <person name="Pankratov T."/>
        </authorList>
    </citation>
    <scope>NUCLEOTIDE SEQUENCE</scope>
    <source>
        <strain evidence="3">BP6-180914</strain>
    </source>
</reference>
<evidence type="ECO:0000256" key="1">
    <source>
        <dbReference type="SAM" id="Phobius"/>
    </source>
</evidence>
<dbReference type="EMBL" id="JAMOIM010000063">
    <property type="protein sequence ID" value="MCW6512743.1"/>
    <property type="molecule type" value="Genomic_DNA"/>
</dbReference>
<proteinExistence type="predicted"/>
<dbReference type="InterPro" id="IPR052163">
    <property type="entry name" value="DGC-Regulatory_Protein"/>
</dbReference>
<dbReference type="InterPro" id="IPR043128">
    <property type="entry name" value="Rev_trsase/Diguanyl_cyclase"/>
</dbReference>
<feature type="transmembrane region" description="Helical" evidence="1">
    <location>
        <begin position="21"/>
        <end position="38"/>
    </location>
</feature>
<keyword evidence="1" id="KW-0472">Membrane</keyword>
<gene>
    <name evidence="3" type="ORF">M8523_33105</name>
</gene>
<keyword evidence="1" id="KW-1133">Transmembrane helix</keyword>
<dbReference type="AlphaFoldDB" id="A0AA41Z920"/>
<dbReference type="RefSeq" id="WP_282589119.1">
    <property type="nucleotide sequence ID" value="NZ_JAMOIM010000063.1"/>
</dbReference>
<dbReference type="Proteomes" id="UP001165667">
    <property type="component" value="Unassembled WGS sequence"/>
</dbReference>
<dbReference type="NCBIfam" id="TIGR00254">
    <property type="entry name" value="GGDEF"/>
    <property type="match status" value="1"/>
</dbReference>
<dbReference type="CDD" id="cd01949">
    <property type="entry name" value="GGDEF"/>
    <property type="match status" value="1"/>
</dbReference>
<sequence>MKDGRPLGGLRSRLNKHARGLSWLAIVPILVLLVWFASSGRQTLNEIRVASQRAVRVAELRETITYLNEWLSAVSQVAVLTGERRWADRYEEVAPKLDDAISEAVALATPTGRAALASTMGEAHRDLATMERRAIASAAAGDRSSAQALLNGPEYAYLQDVYDNGSNIFGQQLAEIGNKQAADLDVRTWLETLGIGLGAVLLGATALSISSRTRLQGALAVTTAAARTDALTLLPNRRRFHEVLEAALAEGRRVGLDHALLMIDLDRFKAVNDAFGHPAGDDLLQSAAARLRSALGDERFIARLGGDEFAFILRCDPEKPDIPRVDPAAVADRIVSALSAPFILSGGTAVQIGASVGIAISCPGDDGVGELMHRADVALYRAKADGRGCCRVYTAGMHAHARAKAMLDEDLHPPISEDRRLRA</sequence>
<organism evidence="3 4">
    <name type="scientific">Lichenifustis flavocetrariae</name>
    <dbReference type="NCBI Taxonomy" id="2949735"/>
    <lineage>
        <taxon>Bacteria</taxon>
        <taxon>Pseudomonadati</taxon>
        <taxon>Pseudomonadota</taxon>
        <taxon>Alphaproteobacteria</taxon>
        <taxon>Hyphomicrobiales</taxon>
        <taxon>Lichenihabitantaceae</taxon>
        <taxon>Lichenifustis</taxon>
    </lineage>
</organism>
<name>A0AA41Z920_9HYPH</name>
<protein>
    <submittedName>
        <fullName evidence="3">GGDEF domain-containing protein</fullName>
    </submittedName>
</protein>
<dbReference type="InterPro" id="IPR000160">
    <property type="entry name" value="GGDEF_dom"/>
</dbReference>
<accession>A0AA41Z920</accession>
<comment type="caution">
    <text evidence="3">The sequence shown here is derived from an EMBL/GenBank/DDBJ whole genome shotgun (WGS) entry which is preliminary data.</text>
</comment>
<evidence type="ECO:0000313" key="4">
    <source>
        <dbReference type="Proteomes" id="UP001165667"/>
    </source>
</evidence>
<keyword evidence="4" id="KW-1185">Reference proteome</keyword>
<evidence type="ECO:0000313" key="3">
    <source>
        <dbReference type="EMBL" id="MCW6512743.1"/>
    </source>
</evidence>
<dbReference type="PANTHER" id="PTHR46663">
    <property type="entry name" value="DIGUANYLATE CYCLASE DGCT-RELATED"/>
    <property type="match status" value="1"/>
</dbReference>
<dbReference type="PANTHER" id="PTHR46663:SF4">
    <property type="entry name" value="DIGUANYLATE CYCLASE DGCT-RELATED"/>
    <property type="match status" value="1"/>
</dbReference>
<dbReference type="Gene3D" id="3.30.70.270">
    <property type="match status" value="1"/>
</dbReference>
<keyword evidence="1" id="KW-0812">Transmembrane</keyword>
<dbReference type="Pfam" id="PF00990">
    <property type="entry name" value="GGDEF"/>
    <property type="match status" value="1"/>
</dbReference>
<evidence type="ECO:0000259" key="2">
    <source>
        <dbReference type="PROSITE" id="PS50887"/>
    </source>
</evidence>
<feature type="domain" description="GGDEF" evidence="2">
    <location>
        <begin position="256"/>
        <end position="395"/>
    </location>
</feature>
<dbReference type="SUPFAM" id="SSF55073">
    <property type="entry name" value="Nucleotide cyclase"/>
    <property type="match status" value="1"/>
</dbReference>
<dbReference type="SMART" id="SM00267">
    <property type="entry name" value="GGDEF"/>
    <property type="match status" value="1"/>
</dbReference>
<dbReference type="InterPro" id="IPR029787">
    <property type="entry name" value="Nucleotide_cyclase"/>
</dbReference>